<protein>
    <submittedName>
        <fullName evidence="1">Uncharacterized protein</fullName>
    </submittedName>
</protein>
<gene>
    <name evidence="1" type="ORF">Vretimale_18132</name>
</gene>
<evidence type="ECO:0000313" key="2">
    <source>
        <dbReference type="Proteomes" id="UP000722791"/>
    </source>
</evidence>
<name>A0A8J4GXN5_9CHLO</name>
<reference evidence="1" key="1">
    <citation type="journal article" date="2021" name="Proc. Natl. Acad. Sci. U.S.A.">
        <title>Three genomes in the algal genus Volvox reveal the fate of a haploid sex-determining region after a transition to homothallism.</title>
        <authorList>
            <person name="Yamamoto K."/>
            <person name="Hamaji T."/>
            <person name="Kawai-Toyooka H."/>
            <person name="Matsuzaki R."/>
            <person name="Takahashi F."/>
            <person name="Nishimura Y."/>
            <person name="Kawachi M."/>
            <person name="Noguchi H."/>
            <person name="Minakuchi Y."/>
            <person name="Umen J.G."/>
            <person name="Toyoda A."/>
            <person name="Nozaki H."/>
        </authorList>
    </citation>
    <scope>NUCLEOTIDE SEQUENCE</scope>
    <source>
        <strain evidence="1">NIES-3785</strain>
    </source>
</reference>
<dbReference type="AlphaFoldDB" id="A0A8J4GXN5"/>
<evidence type="ECO:0000313" key="1">
    <source>
        <dbReference type="EMBL" id="GIM15270.1"/>
    </source>
</evidence>
<dbReference type="Proteomes" id="UP000722791">
    <property type="component" value="Unassembled WGS sequence"/>
</dbReference>
<accession>A0A8J4GXN5</accession>
<proteinExistence type="predicted"/>
<dbReference type="EMBL" id="BNCQ01000063">
    <property type="protein sequence ID" value="GIM15270.1"/>
    <property type="molecule type" value="Genomic_DNA"/>
</dbReference>
<comment type="caution">
    <text evidence="1">The sequence shown here is derived from an EMBL/GenBank/DDBJ whole genome shotgun (WGS) entry which is preliminary data.</text>
</comment>
<sequence>MRLAWEEVEVEVEVKGEKLEWFRRGEHVAEERGGGEVEEAESLATPTVAADACRMPGFIGGGGGGGGGGETVDGYVAVPSVTTSTTTSARSPFLRCFKNPSEKSAPYSFSRASSAAPGPCGLYCQEQILIGWRWGL</sequence>
<organism evidence="1 2">
    <name type="scientific">Volvox reticuliferus</name>
    <dbReference type="NCBI Taxonomy" id="1737510"/>
    <lineage>
        <taxon>Eukaryota</taxon>
        <taxon>Viridiplantae</taxon>
        <taxon>Chlorophyta</taxon>
        <taxon>core chlorophytes</taxon>
        <taxon>Chlorophyceae</taxon>
        <taxon>CS clade</taxon>
        <taxon>Chlamydomonadales</taxon>
        <taxon>Volvocaceae</taxon>
        <taxon>Volvox</taxon>
    </lineage>
</organism>